<feature type="non-terminal residue" evidence="1">
    <location>
        <position position="1"/>
    </location>
</feature>
<evidence type="ECO:0000313" key="1">
    <source>
        <dbReference type="EMBL" id="MCS5736646.1"/>
    </source>
</evidence>
<comment type="caution">
    <text evidence="1">The sequence shown here is derived from an EMBL/GenBank/DDBJ whole genome shotgun (WGS) entry which is preliminary data.</text>
</comment>
<gene>
    <name evidence="1" type="ORF">N1032_23230</name>
</gene>
<protein>
    <submittedName>
        <fullName evidence="1">Uncharacterized protein</fullName>
    </submittedName>
</protein>
<accession>A0ABT2H9U0</accession>
<dbReference type="Proteomes" id="UP001165586">
    <property type="component" value="Unassembled WGS sequence"/>
</dbReference>
<proteinExistence type="predicted"/>
<name>A0ABT2H9U0_9MICO</name>
<sequence>DEADARKRRQEMRERRRAEKVDEPIVIVPAPVTMAPVDAEPWVEWSLKEKLKFVKKLFGF</sequence>
<dbReference type="EMBL" id="JANLCJ010000095">
    <property type="protein sequence ID" value="MCS5736646.1"/>
    <property type="molecule type" value="Genomic_DNA"/>
</dbReference>
<reference evidence="1" key="1">
    <citation type="submission" date="2022-08" db="EMBL/GenBank/DDBJ databases">
        <authorList>
            <person name="Deng Y."/>
            <person name="Han X.-F."/>
            <person name="Zhang Y.-Q."/>
        </authorList>
    </citation>
    <scope>NUCLEOTIDE SEQUENCE</scope>
    <source>
        <strain evidence="1">CPCC 203386</strain>
    </source>
</reference>
<evidence type="ECO:0000313" key="2">
    <source>
        <dbReference type="Proteomes" id="UP001165586"/>
    </source>
</evidence>
<keyword evidence="2" id="KW-1185">Reference proteome</keyword>
<organism evidence="1 2">
    <name type="scientific">Herbiconiux daphne</name>
    <dbReference type="NCBI Taxonomy" id="2970914"/>
    <lineage>
        <taxon>Bacteria</taxon>
        <taxon>Bacillati</taxon>
        <taxon>Actinomycetota</taxon>
        <taxon>Actinomycetes</taxon>
        <taxon>Micrococcales</taxon>
        <taxon>Microbacteriaceae</taxon>
        <taxon>Herbiconiux</taxon>
    </lineage>
</organism>
<dbReference type="RefSeq" id="WP_259542711.1">
    <property type="nucleotide sequence ID" value="NZ_JANLCJ010000095.1"/>
</dbReference>